<feature type="compositionally biased region" description="Acidic residues" evidence="1">
    <location>
        <begin position="331"/>
        <end position="347"/>
    </location>
</feature>
<comment type="caution">
    <text evidence="2">The sequence shown here is derived from an EMBL/GenBank/DDBJ whole genome shotgun (WGS) entry which is preliminary data.</text>
</comment>
<evidence type="ECO:0000256" key="1">
    <source>
        <dbReference type="SAM" id="MobiDB-lite"/>
    </source>
</evidence>
<keyword evidence="3" id="KW-1185">Reference proteome</keyword>
<organism evidence="2 3">
    <name type="scientific">Neocallimastix californiae</name>
    <dbReference type="NCBI Taxonomy" id="1754190"/>
    <lineage>
        <taxon>Eukaryota</taxon>
        <taxon>Fungi</taxon>
        <taxon>Fungi incertae sedis</taxon>
        <taxon>Chytridiomycota</taxon>
        <taxon>Chytridiomycota incertae sedis</taxon>
        <taxon>Neocallimastigomycetes</taxon>
        <taxon>Neocallimastigales</taxon>
        <taxon>Neocallimastigaceae</taxon>
        <taxon>Neocallimastix</taxon>
    </lineage>
</organism>
<name>A0A1Y2CTG3_9FUNG</name>
<evidence type="ECO:0000313" key="3">
    <source>
        <dbReference type="Proteomes" id="UP000193920"/>
    </source>
</evidence>
<dbReference type="Proteomes" id="UP000193920">
    <property type="component" value="Unassembled WGS sequence"/>
</dbReference>
<dbReference type="OrthoDB" id="2132634at2759"/>
<dbReference type="AlphaFoldDB" id="A0A1Y2CTG3"/>
<reference evidence="2 3" key="1">
    <citation type="submission" date="2016-08" db="EMBL/GenBank/DDBJ databases">
        <title>A Parts List for Fungal Cellulosomes Revealed by Comparative Genomics.</title>
        <authorList>
            <consortium name="DOE Joint Genome Institute"/>
            <person name="Haitjema C.H."/>
            <person name="Gilmore S.P."/>
            <person name="Henske J.K."/>
            <person name="Solomon K.V."/>
            <person name="De Groot R."/>
            <person name="Kuo A."/>
            <person name="Mondo S.J."/>
            <person name="Salamov A.A."/>
            <person name="Labutti K."/>
            <person name="Zhao Z."/>
            <person name="Chiniquy J."/>
            <person name="Barry K."/>
            <person name="Brewer H.M."/>
            <person name="Purvine S.O."/>
            <person name="Wright A.T."/>
            <person name="Boxma B."/>
            <person name="Van Alen T."/>
            <person name="Hackstein J.H."/>
            <person name="Baker S.E."/>
            <person name="Grigoriev I.V."/>
            <person name="O'Malley M.A."/>
        </authorList>
    </citation>
    <scope>NUCLEOTIDE SEQUENCE [LARGE SCALE GENOMIC DNA]</scope>
    <source>
        <strain evidence="2 3">G1</strain>
    </source>
</reference>
<proteinExistence type="predicted"/>
<dbReference type="EMBL" id="MCOG01000099">
    <property type="protein sequence ID" value="ORY49645.1"/>
    <property type="molecule type" value="Genomic_DNA"/>
</dbReference>
<sequence>MNDPQSEYMKDYYKKMIETENLKRYIRSKKKEKNKLNIEILHMYDSDIEKIRNANNLERVTYETNYKVAGPHYVGADKQLYELCRKRNLITLPKKYIEYQKYLEDSLEKENKITPTVKDIIKDENKENEVKPINEEKKNVPNITKGPRFKKSRKEFKSFENNYIIDEKTLDLKYNSNNSVQKFSYLKPKRKSAPIQTYLGSNSGYNALCQPAIDKCLIQRHNTHRNKEKFNIEQTVLRRLRYILGHQDIDKNHLDLIDTLREAKIPNDIIKYIFQENFDTLKQLRIEFLNELLDDNEDECIIRNKNETNKPKTMNNWDIEDKDSKNYESDTNIEDNENTELSENSEDMENNYNEKKILSKSNIHNIINIDLKKINKRFSSSTDKVKFNEETIHYPKIKYKSEKMRIIPNKKEPTTPKELLYIIDNYKNLNMKIQNDYNRYKRANPNSSSYSTLNFGRSEKNLKLKSKLNNRTLSFHEILNALHE</sequence>
<accession>A0A1Y2CTG3</accession>
<protein>
    <submittedName>
        <fullName evidence="2">Uncharacterized protein</fullName>
    </submittedName>
</protein>
<evidence type="ECO:0000313" key="2">
    <source>
        <dbReference type="EMBL" id="ORY49645.1"/>
    </source>
</evidence>
<gene>
    <name evidence="2" type="ORF">LY90DRAFT_670821</name>
</gene>
<feature type="region of interest" description="Disordered" evidence="1">
    <location>
        <begin position="311"/>
        <end position="347"/>
    </location>
</feature>